<dbReference type="EMBL" id="MSLT01000023">
    <property type="protein sequence ID" value="OUD12074.1"/>
    <property type="molecule type" value="Genomic_DNA"/>
</dbReference>
<dbReference type="Pfam" id="PF08241">
    <property type="entry name" value="Methyltransf_11"/>
    <property type="match status" value="1"/>
</dbReference>
<dbReference type="OrthoDB" id="6191410at2"/>
<dbReference type="InterPro" id="IPR029063">
    <property type="entry name" value="SAM-dependent_MTases_sf"/>
</dbReference>
<dbReference type="InterPro" id="IPR013216">
    <property type="entry name" value="Methyltransf_11"/>
</dbReference>
<dbReference type="SUPFAM" id="SSF53335">
    <property type="entry name" value="S-adenosyl-L-methionine-dependent methyltransferases"/>
    <property type="match status" value="1"/>
</dbReference>
<evidence type="ECO:0000313" key="3">
    <source>
        <dbReference type="Proteomes" id="UP000194798"/>
    </source>
</evidence>
<reference evidence="2 3" key="1">
    <citation type="submission" date="2016-12" db="EMBL/GenBank/DDBJ databases">
        <title>Thioflexothrix psekupsii D3 genome sequencing and assembly.</title>
        <authorList>
            <person name="Fomenkov A."/>
            <person name="Vincze T."/>
            <person name="Grabovich M."/>
            <person name="Anton B.P."/>
            <person name="Dubinina G."/>
            <person name="Orlova M."/>
            <person name="Belousova E."/>
            <person name="Roberts R.J."/>
        </authorList>
    </citation>
    <scope>NUCLEOTIDE SEQUENCE [LARGE SCALE GENOMIC DNA]</scope>
    <source>
        <strain evidence="2">D3</strain>
    </source>
</reference>
<dbReference type="AlphaFoldDB" id="A0A251X3K6"/>
<evidence type="ECO:0000313" key="2">
    <source>
        <dbReference type="EMBL" id="OUD12074.1"/>
    </source>
</evidence>
<dbReference type="GO" id="GO:0008757">
    <property type="term" value="F:S-adenosylmethionine-dependent methyltransferase activity"/>
    <property type="evidence" value="ECO:0007669"/>
    <property type="project" value="InterPro"/>
</dbReference>
<name>A0A251X3K6_9GAMM</name>
<dbReference type="Gene3D" id="3.40.50.150">
    <property type="entry name" value="Vaccinia Virus protein VP39"/>
    <property type="match status" value="1"/>
</dbReference>
<protein>
    <recommendedName>
        <fullName evidence="1">Methyltransferase type 11 domain-containing protein</fullName>
    </recommendedName>
</protein>
<accession>A0A251X3K6</accession>
<gene>
    <name evidence="2" type="ORF">TPSD3_13155</name>
</gene>
<evidence type="ECO:0000259" key="1">
    <source>
        <dbReference type="Pfam" id="PF08241"/>
    </source>
</evidence>
<keyword evidence="3" id="KW-1185">Reference proteome</keyword>
<organism evidence="2 3">
    <name type="scientific">Thioflexithrix psekupsensis</name>
    <dbReference type="NCBI Taxonomy" id="1570016"/>
    <lineage>
        <taxon>Bacteria</taxon>
        <taxon>Pseudomonadati</taxon>
        <taxon>Pseudomonadota</taxon>
        <taxon>Gammaproteobacteria</taxon>
        <taxon>Thiotrichales</taxon>
        <taxon>Thioflexithrix</taxon>
    </lineage>
</organism>
<dbReference type="RefSeq" id="WP_086488989.1">
    <property type="nucleotide sequence ID" value="NZ_MSLT01000023.1"/>
</dbReference>
<sequence length="242" mass="27915">MATRTAQLDAWFETPLGQRILRVETQNLSTLLPQLFGFHLVQIGSIGQGQLLESSRIRHKWILSRSLDTPSPCVYAHATALPFANDSVDVVVLPHILDFEDHPHEVLREVQRVLIPEGHVIILGFNPLSLWGLWHWFLLKREVAPWCGRFLPILRIKDWLALLGLDVVTQRTFFFSLPLQRQHFIRTAQQLDQWGERWLPTMGAIYVLVACKRVLPLTLIRPRWQQQPVLVTSGMVGMNRES</sequence>
<dbReference type="Proteomes" id="UP000194798">
    <property type="component" value="Unassembled WGS sequence"/>
</dbReference>
<proteinExistence type="predicted"/>
<comment type="caution">
    <text evidence="2">The sequence shown here is derived from an EMBL/GenBank/DDBJ whole genome shotgun (WGS) entry which is preliminary data.</text>
</comment>
<feature type="domain" description="Methyltransferase type 11" evidence="1">
    <location>
        <begin position="73"/>
        <end position="122"/>
    </location>
</feature>